<evidence type="ECO:0000256" key="1">
    <source>
        <dbReference type="SAM" id="MobiDB-lite"/>
    </source>
</evidence>
<gene>
    <name evidence="4" type="primary">LOC127751019</name>
</gene>
<dbReference type="AlphaFoldDB" id="A0A9C6X628"/>
<dbReference type="Proteomes" id="UP000504606">
    <property type="component" value="Unplaced"/>
</dbReference>
<dbReference type="OrthoDB" id="6624493at2759"/>
<evidence type="ECO:0000313" key="3">
    <source>
        <dbReference type="Proteomes" id="UP000504606"/>
    </source>
</evidence>
<reference evidence="4" key="1">
    <citation type="submission" date="2025-08" db="UniProtKB">
        <authorList>
            <consortium name="RefSeq"/>
        </authorList>
    </citation>
    <scope>IDENTIFICATION</scope>
    <source>
        <tissue evidence="4">Whole organism</tissue>
    </source>
</reference>
<dbReference type="KEGG" id="foc:127751019"/>
<dbReference type="RefSeq" id="XP_052129845.1">
    <property type="nucleotide sequence ID" value="XM_052273885.1"/>
</dbReference>
<feature type="chain" id="PRO_5039283936" evidence="2">
    <location>
        <begin position="25"/>
        <end position="640"/>
    </location>
</feature>
<organism evidence="3 4">
    <name type="scientific">Frankliniella occidentalis</name>
    <name type="common">Western flower thrips</name>
    <name type="synonym">Euthrips occidentalis</name>
    <dbReference type="NCBI Taxonomy" id="133901"/>
    <lineage>
        <taxon>Eukaryota</taxon>
        <taxon>Metazoa</taxon>
        <taxon>Ecdysozoa</taxon>
        <taxon>Arthropoda</taxon>
        <taxon>Hexapoda</taxon>
        <taxon>Insecta</taxon>
        <taxon>Pterygota</taxon>
        <taxon>Neoptera</taxon>
        <taxon>Paraneoptera</taxon>
        <taxon>Thysanoptera</taxon>
        <taxon>Terebrantia</taxon>
        <taxon>Thripoidea</taxon>
        <taxon>Thripidae</taxon>
        <taxon>Frankliniella</taxon>
    </lineage>
</organism>
<proteinExistence type="predicted"/>
<accession>A0A9C6X628</accession>
<feature type="signal peptide" evidence="2">
    <location>
        <begin position="1"/>
        <end position="24"/>
    </location>
</feature>
<sequence>MTLARLVAAMVLVATLVGHLPALGDDVAVVETKAVHVTATNHLVATGYFDVSFVMHLPNTTIEAAPSTQFHCVSMLPDWPEYCSVFDQLDNSSTAILLELGKVLSFEDKVPLKPRRSLLPFLGEFRRWLEGTATERQLDSVITSVNKLGTAFNALQISQSEIVNITRINAVKIESANAAIRKDLQSYHTAISQLANAILEHKDQMNYVLKRLLLSIVVNSRISLFQTHLSTIRSVHASCRNGRLSSLVVPEAKLHEVLLNNTANLYANSVKFLLNSISQYYDFALASCTMVEPSIINITLPVPVTSARSAWRAFDVTPLKFLSTSLTCQIVERPLRFASDGVHLRALADPVLIGSSSVYLLPRFHSPSGIDVCLHDLFHINNVSSISKKCPMMCNDITQTTVQLLNSSTFSILNPRYPVQIICLDQMVRILYPINSGRYEVSLPCECAAQDMSPKQEIIIHPRSACIATQSMHVDASWAGDRLSSVELFVPKSHVAAVLASNLTLAPLMLVTPSPLPSDSHWENLPLVGGGKVEYVIWSILCVLALLGSCWFLESRFQIFSGCWRVGLCAWRWCCVRKSTASPSPPPRAKDQSHHTSEDIEMEERAVKATAALRQNRLAQSSLSLDELHTSREVQRSDQS</sequence>
<evidence type="ECO:0000256" key="2">
    <source>
        <dbReference type="SAM" id="SignalP"/>
    </source>
</evidence>
<feature type="region of interest" description="Disordered" evidence="1">
    <location>
        <begin position="579"/>
        <end position="601"/>
    </location>
</feature>
<name>A0A9C6X628_FRAOC</name>
<keyword evidence="3" id="KW-1185">Reference proteome</keyword>
<keyword evidence="2" id="KW-0732">Signal</keyword>
<dbReference type="GeneID" id="127751019"/>
<protein>
    <submittedName>
        <fullName evidence="4">Uncharacterized protein LOC127751019</fullName>
    </submittedName>
</protein>
<feature type="compositionally biased region" description="Basic and acidic residues" evidence="1">
    <location>
        <begin position="588"/>
        <end position="601"/>
    </location>
</feature>
<evidence type="ECO:0000313" key="4">
    <source>
        <dbReference type="RefSeq" id="XP_052129845.1"/>
    </source>
</evidence>